<organism evidence="2 3">
    <name type="scientific">Fusarium beomiforme</name>
    <dbReference type="NCBI Taxonomy" id="44412"/>
    <lineage>
        <taxon>Eukaryota</taxon>
        <taxon>Fungi</taxon>
        <taxon>Dikarya</taxon>
        <taxon>Ascomycota</taxon>
        <taxon>Pezizomycotina</taxon>
        <taxon>Sordariomycetes</taxon>
        <taxon>Hypocreomycetidae</taxon>
        <taxon>Hypocreales</taxon>
        <taxon>Nectriaceae</taxon>
        <taxon>Fusarium</taxon>
        <taxon>Fusarium burgessii species complex</taxon>
    </lineage>
</organism>
<dbReference type="Proteomes" id="UP000730481">
    <property type="component" value="Unassembled WGS sequence"/>
</dbReference>
<evidence type="ECO:0000313" key="2">
    <source>
        <dbReference type="EMBL" id="KAF4332989.1"/>
    </source>
</evidence>
<feature type="region of interest" description="Disordered" evidence="1">
    <location>
        <begin position="173"/>
        <end position="197"/>
    </location>
</feature>
<protein>
    <submittedName>
        <fullName evidence="2">Uncharacterized protein</fullName>
    </submittedName>
</protein>
<evidence type="ECO:0000256" key="1">
    <source>
        <dbReference type="SAM" id="MobiDB-lite"/>
    </source>
</evidence>
<sequence length="271" mass="30693">MVRLKSSAANHHVVDFADHGGRPAKMNWTAGRGKILIPLASICFYYVHPNFSLEDLDLQRFYHDIRDGDGDPLGFELFCIPGGSDADCAQHYVNELKARGDVFEMTGGNSGRFVQYAAEKEPHGKLPGLVPSYKHWICAYHGIICVYKAAKYDHDEGKTFDIIEFGPALTPEDYDPGELERRGPQEPSNRTRVAAAKKRKVEKYKDQGVWVWFTERRSGRWYDASLSATFGAEEMGWTSWPTENLIFSGGKRQEGSMFWARWHSSYRGSGI</sequence>
<reference evidence="2" key="2">
    <citation type="submission" date="2020-02" db="EMBL/GenBank/DDBJ databases">
        <title>Identification and distribution of gene clusters putatively required for synthesis of sphingolipid metabolism inhibitors in phylogenetically diverse species of the filamentous fungus Fusarium.</title>
        <authorList>
            <person name="Kim H.-S."/>
            <person name="Busman M."/>
            <person name="Brown D.W."/>
            <person name="Divon H."/>
            <person name="Uhlig S."/>
            <person name="Proctor R.H."/>
        </authorList>
    </citation>
    <scope>NUCLEOTIDE SEQUENCE</scope>
    <source>
        <strain evidence="2">NRRL 25174</strain>
    </source>
</reference>
<reference evidence="2" key="1">
    <citation type="journal article" date="2017" name="Mycologia">
        <title>Fusarium algeriense, sp. nov., a novel toxigenic crown rot pathogen of durum wheat from Algeria is nested in the Fusarium burgessii species complex.</title>
        <authorList>
            <person name="Laraba I."/>
            <person name="Keddad A."/>
            <person name="Boureghda H."/>
            <person name="Abdallah N."/>
            <person name="Vaughan M.M."/>
            <person name="Proctor R.H."/>
            <person name="Busman M."/>
            <person name="O'Donnell K."/>
        </authorList>
    </citation>
    <scope>NUCLEOTIDE SEQUENCE</scope>
    <source>
        <strain evidence="2">NRRL 25174</strain>
    </source>
</reference>
<name>A0A9P5A791_9HYPO</name>
<keyword evidence="3" id="KW-1185">Reference proteome</keyword>
<evidence type="ECO:0000313" key="3">
    <source>
        <dbReference type="Proteomes" id="UP000730481"/>
    </source>
</evidence>
<dbReference type="AlphaFoldDB" id="A0A9P5A791"/>
<comment type="caution">
    <text evidence="2">The sequence shown here is derived from an EMBL/GenBank/DDBJ whole genome shotgun (WGS) entry which is preliminary data.</text>
</comment>
<proteinExistence type="predicted"/>
<accession>A0A9P5A791</accession>
<dbReference type="OrthoDB" id="5402033at2759"/>
<dbReference type="EMBL" id="PVQB02000925">
    <property type="protein sequence ID" value="KAF4332989.1"/>
    <property type="molecule type" value="Genomic_DNA"/>
</dbReference>
<gene>
    <name evidence="2" type="ORF">FBEOM_13208</name>
</gene>